<evidence type="ECO:0000313" key="2">
    <source>
        <dbReference type="Proteomes" id="UP000192743"/>
    </source>
</evidence>
<sequence length="145" mass="17496">MLYSELTSPFKQMFRSDLFKVLRYYLEDTNYACVTEDTLFVTDSFMEIWIVYFQSSTLFLKWEKMGFKIDIISCKKVLHEIENTMRRRNSTLKHRNYFYSLLREIGIQEDIPQDFLCMKKRLSELEMLKQQQAKKKGNSLVILSQ</sequence>
<geneLocation type="plasmid" evidence="1 2">
    <name>p174778</name>
</geneLocation>
<keyword evidence="1" id="KW-0614">Plasmid</keyword>
<dbReference type="AlphaFoldDB" id="A0A9W3SZQ8"/>
<dbReference type="Proteomes" id="UP000192743">
    <property type="component" value="Plasmid p174778"/>
</dbReference>
<protein>
    <submittedName>
        <fullName evidence="1">Uncharacterized protein</fullName>
    </submittedName>
</protein>
<organism evidence="1 2">
    <name type="scientific">Bacillus thuringiensis Bt18247</name>
    <dbReference type="NCBI Taxonomy" id="1423143"/>
    <lineage>
        <taxon>Bacteria</taxon>
        <taxon>Bacillati</taxon>
        <taxon>Bacillota</taxon>
        <taxon>Bacilli</taxon>
        <taxon>Bacillales</taxon>
        <taxon>Bacillaceae</taxon>
        <taxon>Bacillus</taxon>
        <taxon>Bacillus cereus group</taxon>
    </lineage>
</organism>
<gene>
    <name evidence="1" type="ORF">BTI247_59660</name>
</gene>
<reference evidence="1 2" key="1">
    <citation type="submission" date="2016-02" db="EMBL/GenBank/DDBJ databases">
        <title>Comparative analysis of three nematocidal Bacillus thuringiensis strains.</title>
        <authorList>
            <person name="Hollensteiner J."/>
            <person name="Kloesener M."/>
            <person name="Bunk B."/>
            <person name="Sproeer C."/>
            <person name="Rosenstiel P."/>
            <person name="Schulte-Iserlohe R."/>
            <person name="Schulenburg H."/>
            <person name="Liesegang H."/>
        </authorList>
    </citation>
    <scope>NUCLEOTIDE SEQUENCE [LARGE SCALE GENOMIC DNA]</scope>
    <source>
        <strain evidence="1 2">Bt18247</strain>
        <plasmid evidence="1 2">p174778</plasmid>
    </source>
</reference>
<dbReference type="EMBL" id="CP015251">
    <property type="protein sequence ID" value="AOM14296.1"/>
    <property type="molecule type" value="Genomic_DNA"/>
</dbReference>
<evidence type="ECO:0000313" key="1">
    <source>
        <dbReference type="EMBL" id="AOM14296.1"/>
    </source>
</evidence>
<name>A0A9W3SZQ8_BACTU</name>
<proteinExistence type="predicted"/>
<accession>A0A9W3SZQ8</accession>